<evidence type="ECO:0000256" key="5">
    <source>
        <dbReference type="ARBA" id="ARBA00022679"/>
    </source>
</evidence>
<reference evidence="11" key="1">
    <citation type="journal article" date="2021" name="PeerJ">
        <title>Extensive microbial diversity within the chicken gut microbiome revealed by metagenomics and culture.</title>
        <authorList>
            <person name="Gilroy R."/>
            <person name="Ravi A."/>
            <person name="Getino M."/>
            <person name="Pursley I."/>
            <person name="Horton D.L."/>
            <person name="Alikhan N.F."/>
            <person name="Baker D."/>
            <person name="Gharbi K."/>
            <person name="Hall N."/>
            <person name="Watson M."/>
            <person name="Adriaenssens E.M."/>
            <person name="Foster-Nyarko E."/>
            <person name="Jarju S."/>
            <person name="Secka A."/>
            <person name="Antonio M."/>
            <person name="Oren A."/>
            <person name="Chaudhuri R.R."/>
            <person name="La Ragione R."/>
            <person name="Hildebrand F."/>
            <person name="Pallen M.J."/>
        </authorList>
    </citation>
    <scope>NUCLEOTIDE SEQUENCE</scope>
    <source>
        <strain evidence="11">ChiBcec21-2208</strain>
    </source>
</reference>
<evidence type="ECO:0000256" key="3">
    <source>
        <dbReference type="ARBA" id="ARBA00022502"/>
    </source>
</evidence>
<evidence type="ECO:0000256" key="9">
    <source>
        <dbReference type="ARBA" id="ARBA00023136"/>
    </source>
</evidence>
<evidence type="ECO:0000256" key="2">
    <source>
        <dbReference type="ARBA" id="ARBA00004687"/>
    </source>
</evidence>
<dbReference type="GO" id="GO:0016020">
    <property type="term" value="C:membrane"/>
    <property type="evidence" value="ECO:0007669"/>
    <property type="project" value="GOC"/>
</dbReference>
<feature type="transmembrane region" description="Helical" evidence="10">
    <location>
        <begin position="250"/>
        <end position="269"/>
    </location>
</feature>
<feature type="transmembrane region" description="Helical" evidence="10">
    <location>
        <begin position="208"/>
        <end position="238"/>
    </location>
</feature>
<evidence type="ECO:0000313" key="11">
    <source>
        <dbReference type="EMBL" id="HJG28804.1"/>
    </source>
</evidence>
<sequence>MLEFCRILLPLVAVLCFLWAAWNCAVRVLFPSKTGVAPVAAGQTPLWKPALLCLGAGLVVQLLFVIWACRSGTYDSVLEALSAQFYGNTDARHYLDLAAYGYGTGEAFPEQYLMIVFFPLFPGLLRLLNLFGWFDYRILALVVQLPLFCAAGTGLFALVRRQYDEKTAWRALVLLIISPASVFFWAPMTESLFLALTVWYILALQKGYWGRAACLGVLAGLTRAPGGLLSGLAFLYLFQSWRRNGKRPPVASLPAMLAPALGLGLYFGLNAAIYGRWDQYSVYQWEHWGQKLGLFTDTIRYHLSYLQLWWDDNRRAAVWICLTAVICIVLAFGVLAAAARKLPASWLGYGLAYLVVVMGATWLLSGPRYAVALFCLPVALAALLRGHPRVTWSVGSALFACNVAYTIAYLSHQPIY</sequence>
<name>A0A921IL35_9FIRM</name>
<evidence type="ECO:0000256" key="10">
    <source>
        <dbReference type="SAM" id="Phobius"/>
    </source>
</evidence>
<evidence type="ECO:0008006" key="13">
    <source>
        <dbReference type="Google" id="ProtNLM"/>
    </source>
</evidence>
<dbReference type="GO" id="GO:0004376">
    <property type="term" value="F:GPI mannosyltransferase activity"/>
    <property type="evidence" value="ECO:0007669"/>
    <property type="project" value="InterPro"/>
</dbReference>
<evidence type="ECO:0000256" key="8">
    <source>
        <dbReference type="ARBA" id="ARBA00022989"/>
    </source>
</evidence>
<keyword evidence="6 10" id="KW-0812">Transmembrane</keyword>
<evidence type="ECO:0000313" key="12">
    <source>
        <dbReference type="Proteomes" id="UP000782880"/>
    </source>
</evidence>
<comment type="pathway">
    <text evidence="2">Glycolipid biosynthesis; glycosylphosphatidylinositol-anchor biosynthesis.</text>
</comment>
<dbReference type="InterPro" id="IPR007315">
    <property type="entry name" value="PIG-V/Gpi18"/>
</dbReference>
<accession>A0A921IL35</accession>
<feature type="transmembrane region" description="Helical" evidence="10">
    <location>
        <begin position="112"/>
        <end position="132"/>
    </location>
</feature>
<dbReference type="GO" id="GO:0031501">
    <property type="term" value="C:mannosyltransferase complex"/>
    <property type="evidence" value="ECO:0007669"/>
    <property type="project" value="TreeGrafter"/>
</dbReference>
<dbReference type="PANTHER" id="PTHR12468:SF2">
    <property type="entry name" value="GPI MANNOSYLTRANSFERASE 2"/>
    <property type="match status" value="1"/>
</dbReference>
<dbReference type="PANTHER" id="PTHR12468">
    <property type="entry name" value="GPI MANNOSYLTRANSFERASE 2"/>
    <property type="match status" value="1"/>
</dbReference>
<reference evidence="11" key="2">
    <citation type="submission" date="2021-09" db="EMBL/GenBank/DDBJ databases">
        <authorList>
            <person name="Gilroy R."/>
        </authorList>
    </citation>
    <scope>NUCLEOTIDE SEQUENCE</scope>
    <source>
        <strain evidence="11">ChiBcec21-2208</strain>
    </source>
</reference>
<feature type="transmembrane region" description="Helical" evidence="10">
    <location>
        <begin position="369"/>
        <end position="385"/>
    </location>
</feature>
<protein>
    <recommendedName>
        <fullName evidence="13">Glycosyltransferase RgtA/B/C/D-like domain-containing protein</fullName>
    </recommendedName>
</protein>
<gene>
    <name evidence="11" type="ORF">K8V20_09215</name>
</gene>
<keyword evidence="5" id="KW-0808">Transferase</keyword>
<evidence type="ECO:0000256" key="1">
    <source>
        <dbReference type="ARBA" id="ARBA00004477"/>
    </source>
</evidence>
<feature type="transmembrane region" description="Helical" evidence="10">
    <location>
        <begin position="171"/>
        <end position="202"/>
    </location>
</feature>
<feature type="transmembrane region" description="Helical" evidence="10">
    <location>
        <begin position="138"/>
        <end position="159"/>
    </location>
</feature>
<dbReference type="GO" id="GO:0000009">
    <property type="term" value="F:alpha-1,6-mannosyltransferase activity"/>
    <property type="evidence" value="ECO:0007669"/>
    <property type="project" value="InterPro"/>
</dbReference>
<evidence type="ECO:0000256" key="6">
    <source>
        <dbReference type="ARBA" id="ARBA00022692"/>
    </source>
</evidence>
<feature type="transmembrane region" description="Helical" evidence="10">
    <location>
        <begin position="346"/>
        <end position="363"/>
    </location>
</feature>
<feature type="transmembrane region" description="Helical" evidence="10">
    <location>
        <begin position="316"/>
        <end position="339"/>
    </location>
</feature>
<dbReference type="EMBL" id="DYVE01000238">
    <property type="protein sequence ID" value="HJG28804.1"/>
    <property type="molecule type" value="Genomic_DNA"/>
</dbReference>
<keyword evidence="9 10" id="KW-0472">Membrane</keyword>
<proteinExistence type="predicted"/>
<keyword evidence="7" id="KW-0256">Endoplasmic reticulum</keyword>
<keyword evidence="8 10" id="KW-1133">Transmembrane helix</keyword>
<evidence type="ECO:0000256" key="4">
    <source>
        <dbReference type="ARBA" id="ARBA00022676"/>
    </source>
</evidence>
<dbReference type="Proteomes" id="UP000782880">
    <property type="component" value="Unassembled WGS sequence"/>
</dbReference>
<organism evidence="11 12">
    <name type="scientific">Subdoligranulum variabile</name>
    <dbReference type="NCBI Taxonomy" id="214851"/>
    <lineage>
        <taxon>Bacteria</taxon>
        <taxon>Bacillati</taxon>
        <taxon>Bacillota</taxon>
        <taxon>Clostridia</taxon>
        <taxon>Eubacteriales</taxon>
        <taxon>Oscillospiraceae</taxon>
        <taxon>Subdoligranulum</taxon>
    </lineage>
</organism>
<comment type="caution">
    <text evidence="11">The sequence shown here is derived from an EMBL/GenBank/DDBJ whole genome shotgun (WGS) entry which is preliminary data.</text>
</comment>
<dbReference type="AlphaFoldDB" id="A0A921IL35"/>
<keyword evidence="3" id="KW-0337">GPI-anchor biosynthesis</keyword>
<comment type="subcellular location">
    <subcellularLocation>
        <location evidence="1">Endoplasmic reticulum membrane</location>
        <topology evidence="1">Multi-pass membrane protein</topology>
    </subcellularLocation>
</comment>
<feature type="transmembrane region" description="Helical" evidence="10">
    <location>
        <begin position="47"/>
        <end position="69"/>
    </location>
</feature>
<feature type="transmembrane region" description="Helical" evidence="10">
    <location>
        <begin position="392"/>
        <end position="411"/>
    </location>
</feature>
<dbReference type="GO" id="GO:0006506">
    <property type="term" value="P:GPI anchor biosynthetic process"/>
    <property type="evidence" value="ECO:0007669"/>
    <property type="project" value="UniProtKB-KW"/>
</dbReference>
<evidence type="ECO:0000256" key="7">
    <source>
        <dbReference type="ARBA" id="ARBA00022824"/>
    </source>
</evidence>
<keyword evidence="4" id="KW-0328">Glycosyltransferase</keyword>